<accession>A0A1F6EZU7</accession>
<dbReference type="Pfam" id="PF18895">
    <property type="entry name" value="T4SS_pilin"/>
    <property type="match status" value="1"/>
</dbReference>
<name>A0A1F6EZU7_9BACT</name>
<protein>
    <submittedName>
        <fullName evidence="2">Uncharacterized protein</fullName>
    </submittedName>
</protein>
<organism evidence="2 3">
    <name type="scientific">Candidatus Kaiserbacteria bacterium RIFCSPLOWO2_02_FULL_55_12</name>
    <dbReference type="NCBI Taxonomy" id="1798522"/>
    <lineage>
        <taxon>Bacteria</taxon>
        <taxon>Candidatus Kaiseribacteriota</taxon>
    </lineage>
</organism>
<dbReference type="AlphaFoldDB" id="A0A1F6EZU7"/>
<keyword evidence="1" id="KW-0812">Transmembrane</keyword>
<evidence type="ECO:0000313" key="3">
    <source>
        <dbReference type="Proteomes" id="UP000178919"/>
    </source>
</evidence>
<keyword evidence="1" id="KW-0472">Membrane</keyword>
<evidence type="ECO:0000256" key="1">
    <source>
        <dbReference type="SAM" id="Phobius"/>
    </source>
</evidence>
<sequence>MRFSEYVNGFIGLLNTVVVPVIFALAFAAFVWGIANYFFFHMGDEKKREEGRIFILWGLIGLVVLFSVWGFVNLLLSTLGITPS</sequence>
<reference evidence="2 3" key="1">
    <citation type="journal article" date="2016" name="Nat. Commun.">
        <title>Thousands of microbial genomes shed light on interconnected biogeochemical processes in an aquifer system.</title>
        <authorList>
            <person name="Anantharaman K."/>
            <person name="Brown C.T."/>
            <person name="Hug L.A."/>
            <person name="Sharon I."/>
            <person name="Castelle C.J."/>
            <person name="Probst A.J."/>
            <person name="Thomas B.C."/>
            <person name="Singh A."/>
            <person name="Wilkins M.J."/>
            <person name="Karaoz U."/>
            <person name="Brodie E.L."/>
            <person name="Williams K.H."/>
            <person name="Hubbard S.S."/>
            <person name="Banfield J.F."/>
        </authorList>
    </citation>
    <scope>NUCLEOTIDE SEQUENCE [LARGE SCALE GENOMIC DNA]</scope>
</reference>
<comment type="caution">
    <text evidence="2">The sequence shown here is derived from an EMBL/GenBank/DDBJ whole genome shotgun (WGS) entry which is preliminary data.</text>
</comment>
<proteinExistence type="predicted"/>
<feature type="transmembrane region" description="Helical" evidence="1">
    <location>
        <begin position="6"/>
        <end position="32"/>
    </location>
</feature>
<dbReference type="Proteomes" id="UP000178919">
    <property type="component" value="Unassembled WGS sequence"/>
</dbReference>
<dbReference type="EMBL" id="MFMJ01000028">
    <property type="protein sequence ID" value="OGG79155.1"/>
    <property type="molecule type" value="Genomic_DNA"/>
</dbReference>
<evidence type="ECO:0000313" key="2">
    <source>
        <dbReference type="EMBL" id="OGG79155.1"/>
    </source>
</evidence>
<gene>
    <name evidence="2" type="ORF">A3J11_00210</name>
</gene>
<feature type="transmembrane region" description="Helical" evidence="1">
    <location>
        <begin position="53"/>
        <end position="76"/>
    </location>
</feature>
<keyword evidence="1" id="KW-1133">Transmembrane helix</keyword>
<dbReference type="InterPro" id="IPR043993">
    <property type="entry name" value="T4SS_pilin"/>
</dbReference>